<feature type="compositionally biased region" description="Gly residues" evidence="2">
    <location>
        <begin position="1101"/>
        <end position="1111"/>
    </location>
</feature>
<feature type="compositionally biased region" description="Low complexity" evidence="2">
    <location>
        <begin position="1075"/>
        <end position="1088"/>
    </location>
</feature>
<gene>
    <name evidence="3" type="ORF">CHLRE_14g631575v5</name>
</gene>
<dbReference type="AlphaFoldDB" id="A0A2K3CYQ8"/>
<feature type="compositionally biased region" description="Basic and acidic residues" evidence="2">
    <location>
        <begin position="695"/>
        <end position="704"/>
    </location>
</feature>
<dbReference type="EMBL" id="CM008975">
    <property type="protein sequence ID" value="PNW73428.1"/>
    <property type="molecule type" value="Genomic_DNA"/>
</dbReference>
<feature type="region of interest" description="Disordered" evidence="2">
    <location>
        <begin position="1070"/>
        <end position="1112"/>
    </location>
</feature>
<evidence type="ECO:0000256" key="1">
    <source>
        <dbReference type="SAM" id="Coils"/>
    </source>
</evidence>
<feature type="region of interest" description="Disordered" evidence="2">
    <location>
        <begin position="1014"/>
        <end position="1038"/>
    </location>
</feature>
<accession>A0A2K3CYQ8</accession>
<proteinExistence type="predicted"/>
<feature type="region of interest" description="Disordered" evidence="2">
    <location>
        <begin position="581"/>
        <end position="601"/>
    </location>
</feature>
<evidence type="ECO:0000313" key="3">
    <source>
        <dbReference type="EMBL" id="PNW73428.1"/>
    </source>
</evidence>
<dbReference type="OrthoDB" id="552537at2759"/>
<dbReference type="InParanoid" id="A0A2K3CYQ8"/>
<keyword evidence="1" id="KW-0175">Coiled coil</keyword>
<name>A0A2K3CYQ8_CHLRE</name>
<evidence type="ECO:0000256" key="2">
    <source>
        <dbReference type="SAM" id="MobiDB-lite"/>
    </source>
</evidence>
<feature type="region of interest" description="Disordered" evidence="2">
    <location>
        <begin position="630"/>
        <end position="667"/>
    </location>
</feature>
<protein>
    <submittedName>
        <fullName evidence="3">Uncharacterized protein</fullName>
    </submittedName>
</protein>
<dbReference type="KEGG" id="cre:CHLRE_14g631575v5"/>
<feature type="region of interest" description="Disordered" evidence="2">
    <location>
        <begin position="945"/>
        <end position="974"/>
    </location>
</feature>
<dbReference type="Proteomes" id="UP000006906">
    <property type="component" value="Chromosome 14"/>
</dbReference>
<reference evidence="3 4" key="1">
    <citation type="journal article" date="2007" name="Science">
        <title>The Chlamydomonas genome reveals the evolution of key animal and plant functions.</title>
        <authorList>
            <person name="Merchant S.S."/>
            <person name="Prochnik S.E."/>
            <person name="Vallon O."/>
            <person name="Harris E.H."/>
            <person name="Karpowicz S.J."/>
            <person name="Witman G.B."/>
            <person name="Terry A."/>
            <person name="Salamov A."/>
            <person name="Fritz-Laylin L.K."/>
            <person name="Marechal-Drouard L."/>
            <person name="Marshall W.F."/>
            <person name="Qu L.H."/>
            <person name="Nelson D.R."/>
            <person name="Sanderfoot A.A."/>
            <person name="Spalding M.H."/>
            <person name="Kapitonov V.V."/>
            <person name="Ren Q."/>
            <person name="Ferris P."/>
            <person name="Lindquist E."/>
            <person name="Shapiro H."/>
            <person name="Lucas S.M."/>
            <person name="Grimwood J."/>
            <person name="Schmutz J."/>
            <person name="Cardol P."/>
            <person name="Cerutti H."/>
            <person name="Chanfreau G."/>
            <person name="Chen C.L."/>
            <person name="Cognat V."/>
            <person name="Croft M.T."/>
            <person name="Dent R."/>
            <person name="Dutcher S."/>
            <person name="Fernandez E."/>
            <person name="Fukuzawa H."/>
            <person name="Gonzalez-Ballester D."/>
            <person name="Gonzalez-Halphen D."/>
            <person name="Hallmann A."/>
            <person name="Hanikenne M."/>
            <person name="Hippler M."/>
            <person name="Inwood W."/>
            <person name="Jabbari K."/>
            <person name="Kalanon M."/>
            <person name="Kuras R."/>
            <person name="Lefebvre P.A."/>
            <person name="Lemaire S.D."/>
            <person name="Lobanov A.V."/>
            <person name="Lohr M."/>
            <person name="Manuell A."/>
            <person name="Meier I."/>
            <person name="Mets L."/>
            <person name="Mittag M."/>
            <person name="Mittelmeier T."/>
            <person name="Moroney J.V."/>
            <person name="Moseley J."/>
            <person name="Napoli C."/>
            <person name="Nedelcu A.M."/>
            <person name="Niyogi K."/>
            <person name="Novoselov S.V."/>
            <person name="Paulsen I.T."/>
            <person name="Pazour G."/>
            <person name="Purton S."/>
            <person name="Ral J.P."/>
            <person name="Riano-Pachon D.M."/>
            <person name="Riekhof W."/>
            <person name="Rymarquis L."/>
            <person name="Schroda M."/>
            <person name="Stern D."/>
            <person name="Umen J."/>
            <person name="Willows R."/>
            <person name="Wilson N."/>
            <person name="Zimmer S.L."/>
            <person name="Allmer J."/>
            <person name="Balk J."/>
            <person name="Bisova K."/>
            <person name="Chen C.J."/>
            <person name="Elias M."/>
            <person name="Gendler K."/>
            <person name="Hauser C."/>
            <person name="Lamb M.R."/>
            <person name="Ledford H."/>
            <person name="Long J.C."/>
            <person name="Minagawa J."/>
            <person name="Page M.D."/>
            <person name="Pan J."/>
            <person name="Pootakham W."/>
            <person name="Roje S."/>
            <person name="Rose A."/>
            <person name="Stahlberg E."/>
            <person name="Terauchi A.M."/>
            <person name="Yang P."/>
            <person name="Ball S."/>
            <person name="Bowler C."/>
            <person name="Dieckmann C.L."/>
            <person name="Gladyshev V.N."/>
            <person name="Green P."/>
            <person name="Jorgensen R."/>
            <person name="Mayfield S."/>
            <person name="Mueller-Roeber B."/>
            <person name="Rajamani S."/>
            <person name="Sayre R.T."/>
            <person name="Brokstein P."/>
            <person name="Dubchak I."/>
            <person name="Goodstein D."/>
            <person name="Hornick L."/>
            <person name="Huang Y.W."/>
            <person name="Jhaveri J."/>
            <person name="Luo Y."/>
            <person name="Martinez D."/>
            <person name="Ngau W.C."/>
            <person name="Otillar B."/>
            <person name="Poliakov A."/>
            <person name="Porter A."/>
            <person name="Szajkowski L."/>
            <person name="Werner G."/>
            <person name="Zhou K."/>
            <person name="Grigoriev I.V."/>
            <person name="Rokhsar D.S."/>
            <person name="Grossman A.R."/>
        </authorList>
    </citation>
    <scope>NUCLEOTIDE SEQUENCE [LARGE SCALE GENOMIC DNA]</scope>
    <source>
        <strain evidence="4">CC-503</strain>
    </source>
</reference>
<dbReference type="ExpressionAtlas" id="A0A2K3CYQ8">
    <property type="expression patterns" value="baseline"/>
</dbReference>
<evidence type="ECO:0000313" key="4">
    <source>
        <dbReference type="Proteomes" id="UP000006906"/>
    </source>
</evidence>
<dbReference type="GeneID" id="5718349"/>
<feature type="region of interest" description="Disordered" evidence="2">
    <location>
        <begin position="695"/>
        <end position="722"/>
    </location>
</feature>
<feature type="coiled-coil region" evidence="1">
    <location>
        <begin position="1136"/>
        <end position="1163"/>
    </location>
</feature>
<feature type="compositionally biased region" description="Low complexity" evidence="2">
    <location>
        <begin position="581"/>
        <end position="600"/>
    </location>
</feature>
<organism evidence="3 4">
    <name type="scientific">Chlamydomonas reinhardtii</name>
    <name type="common">Chlamydomonas smithii</name>
    <dbReference type="NCBI Taxonomy" id="3055"/>
    <lineage>
        <taxon>Eukaryota</taxon>
        <taxon>Viridiplantae</taxon>
        <taxon>Chlorophyta</taxon>
        <taxon>core chlorophytes</taxon>
        <taxon>Chlorophyceae</taxon>
        <taxon>CS clade</taxon>
        <taxon>Chlamydomonadales</taxon>
        <taxon>Chlamydomonadaceae</taxon>
        <taxon>Chlamydomonas</taxon>
    </lineage>
</organism>
<keyword evidence="4" id="KW-1185">Reference proteome</keyword>
<dbReference type="RefSeq" id="XP_042917089.1">
    <property type="nucleotide sequence ID" value="XM_043070416.1"/>
</dbReference>
<dbReference type="Gramene" id="PNW73428">
    <property type="protein sequence ID" value="PNW73428"/>
    <property type="gene ID" value="CHLRE_14g631575v5"/>
</dbReference>
<sequence length="1181" mass="120076">MLSDRATARARATLPAAPAPQAHEVTLQFTKQYDAATRSTLPGSCLWRFGATGHTQLGFDCENAALLLQHHQLQPASAGYRTHERLAAGSWRLRGVGTAPAGGGRKAMTVVRVSAGETNRQTAFVVVRINGQMFAVSADLLVAPLEGGPTGPHKQQPLVTSAGDIGGSSVRGVTVGGSANTTTSGGDRNATQFMHCVLLSAVAPLLRAAASAAGCSDGSGNAVQAPTAAHITRCDVYLGEVNLHGYVVHLRLVPDPALAPQRQSQLVPAAGEMQPARQPLQAQVQAPAARALLPAAAAAQLNFGVPHRCAQVQAQVPAQAAAEGFHAQVGTGPIDQAGAAAAVADPDAAEACAVFPLAQQPQPVAERRQLHKPTGLEPRPCGEFAALVAAAVTVADPSATAAGVSNTAPAAPGAAAATAQAEVARHAAPCEGGSSSDGSSSLDLSNLLLQPAKLLAVAATAWPATTAAAAAPAMVASAAAGRVGPSPNHTVFVRLCSSSELLPLPQQLCPLGEELGPVETTEVQHQSVPGGSGGALLGDGWAFEPQAPGQCCIRLLSPAGRLQCAASQAVFVAVDLEEEAGPTASGSSSSTSAQAGAQPPTQLQPLWARLRVDSARGHWALALPSDVASQRLLRPPPRPFGGPDSGYEEPHQQQEQPAVLQPGTLGAPEGLGWRSGACVEVRSCSAHVVTLHAPRLERRKDQKQEGAATARGGVPGASSDAIPGAVNGRPVLLLTLRLRQLRGGTTAEASAAVQPAGIASGMMPAPPPSAPQLLLSAMAPTLPLQWVLAQAAVQQDAAAGPPGVCKELSGPLSGGGCRLSSDGPHGAVAATEHQHQLLRAASWTSPDAEVPPAPTAPGAAPAAAAQAASPAAGVGLDAAVELEGGGMQEELQRCGGGGYDDGGASFALGHHGRSGLACAGAPAATAALPPVSSAQHTLQKQDSLPAHLLPTKRRAPSAEQKPSMSADGRGQASGVGVAAGVEPAAFGAMVGLGDGGCGVQHALQNGRCVRARSEDPQWQATVPPPRQQQHHPQPSCPVGWTAQAVAAAAAAAHGRPSAVFVMEVFHQPAHPWRRQQQQQQQQQEGQKQLHGSNHRGDEGCDTGGAGGGSGDGEMAAWYRDQVAAAARIILSLGQRLAEADAERGELRARLEESERRLAMVRAALVEGGKGWEWRHDRVPGE</sequence>